<reference evidence="1" key="1">
    <citation type="submission" date="2021-03" db="EMBL/GenBank/DDBJ databases">
        <title>Chromosome level genome of the anhydrobiotic midge Polypedilum vanderplanki.</title>
        <authorList>
            <person name="Yoshida Y."/>
            <person name="Kikawada T."/>
            <person name="Gusev O."/>
        </authorList>
    </citation>
    <scope>NUCLEOTIDE SEQUENCE</scope>
    <source>
        <strain evidence="1">NIAS01</strain>
        <tissue evidence="1">Whole body or cell culture</tissue>
    </source>
</reference>
<sequence length="698" mass="82940">MTVKENSINILDLPNEILFKIFKLADNDKNLLKTCRRFYDLVDAQNVSLFIHYRYLINPLINIDNFINSCSSLTLTFDQNFNIPQNYEDKFELFVQTYGVKIKKLILCSEIKNFATRFLKFLPNLEEIEFCGKFTIESSNIEKLSINLKKLKLNSIIDLRQLDIFNFQELEIDLVYFNSKEILNFLKYHKNIKKIKIYMNYFSYKFNLSQALKHLILENLDYFADDDQKVIESCLKNQKQLKELSLNKVSKKAFKNICENSRDLENFSFSFCYKKPEKILNKISKLKKLKTLSIGSALTSEQFYELSNLKLEFLENLTISIGFYDLREKIEKFAQNFKHLKSLSINFFSLIHLKDVARIFEIFNQIEELKLKFISNIEFNRIDEEFFYNSSHKNENLKTLIFDSKGFQIEKLITKFSSDFPNLEVINIVKNEEIFEKILLSFPKLRKIENLVMTEKLMKKLVKHSKDLEEYEIDEKLKNIPKKLSKNCSLSIKSDYYLETRICKEKETNVEISLLTYSHWKKIQIFIDSQKELKNLTILSSTDHEYCKNYLLALRNLGKTVRNLTLQGSFTISQLETFIKTVPNCEKIIFDNCHYFERFDDFLNLKDTKIQSICVNLKSSNLEVGIRNLNKLLRSVKFPNKFSKDFKFIVRSSEINEKMLKEIFEEFFENQQKFVKVKANFDEKNLKLFYEITAEEVE</sequence>
<evidence type="ECO:0000313" key="2">
    <source>
        <dbReference type="Proteomes" id="UP001107558"/>
    </source>
</evidence>
<proteinExistence type="predicted"/>
<protein>
    <recommendedName>
        <fullName evidence="3">F-box domain-containing protein</fullName>
    </recommendedName>
</protein>
<keyword evidence="2" id="KW-1185">Reference proteome</keyword>
<organism evidence="1 2">
    <name type="scientific">Polypedilum vanderplanki</name>
    <name type="common">Sleeping chironomid midge</name>
    <dbReference type="NCBI Taxonomy" id="319348"/>
    <lineage>
        <taxon>Eukaryota</taxon>
        <taxon>Metazoa</taxon>
        <taxon>Ecdysozoa</taxon>
        <taxon>Arthropoda</taxon>
        <taxon>Hexapoda</taxon>
        <taxon>Insecta</taxon>
        <taxon>Pterygota</taxon>
        <taxon>Neoptera</taxon>
        <taxon>Endopterygota</taxon>
        <taxon>Diptera</taxon>
        <taxon>Nematocera</taxon>
        <taxon>Chironomoidea</taxon>
        <taxon>Chironomidae</taxon>
        <taxon>Chironominae</taxon>
        <taxon>Polypedilum</taxon>
        <taxon>Polypedilum</taxon>
    </lineage>
</organism>
<dbReference type="EMBL" id="JADBJN010000004">
    <property type="protein sequence ID" value="KAG5669363.1"/>
    <property type="molecule type" value="Genomic_DNA"/>
</dbReference>
<name>A0A9J6BII9_POLVA</name>
<dbReference type="AlphaFoldDB" id="A0A9J6BII9"/>
<evidence type="ECO:0008006" key="3">
    <source>
        <dbReference type="Google" id="ProtNLM"/>
    </source>
</evidence>
<dbReference type="Proteomes" id="UP001107558">
    <property type="component" value="Chromosome 4"/>
</dbReference>
<accession>A0A9J6BII9</accession>
<dbReference type="InterPro" id="IPR032675">
    <property type="entry name" value="LRR_dom_sf"/>
</dbReference>
<dbReference type="CDD" id="cd09917">
    <property type="entry name" value="F-box_SF"/>
    <property type="match status" value="1"/>
</dbReference>
<evidence type="ECO:0000313" key="1">
    <source>
        <dbReference type="EMBL" id="KAG5669363.1"/>
    </source>
</evidence>
<comment type="caution">
    <text evidence="1">The sequence shown here is derived from an EMBL/GenBank/DDBJ whole genome shotgun (WGS) entry which is preliminary data.</text>
</comment>
<dbReference type="Gene3D" id="3.80.10.10">
    <property type="entry name" value="Ribonuclease Inhibitor"/>
    <property type="match status" value="1"/>
</dbReference>
<dbReference type="SUPFAM" id="SSF52047">
    <property type="entry name" value="RNI-like"/>
    <property type="match status" value="1"/>
</dbReference>
<gene>
    <name evidence="1" type="ORF">PVAND_017250</name>
</gene>